<dbReference type="Proteomes" id="UP001158576">
    <property type="component" value="Chromosome 2"/>
</dbReference>
<accession>A0ABN7TDA6</accession>
<feature type="coiled-coil region" evidence="1">
    <location>
        <begin position="502"/>
        <end position="539"/>
    </location>
</feature>
<feature type="region of interest" description="Disordered" evidence="2">
    <location>
        <begin position="303"/>
        <end position="324"/>
    </location>
</feature>
<dbReference type="InterPro" id="IPR011050">
    <property type="entry name" value="Pectin_lyase_fold/virulence"/>
</dbReference>
<dbReference type="InterPro" id="IPR012334">
    <property type="entry name" value="Pectin_lyas_fold"/>
</dbReference>
<evidence type="ECO:0000256" key="2">
    <source>
        <dbReference type="SAM" id="MobiDB-lite"/>
    </source>
</evidence>
<dbReference type="Gene3D" id="2.160.20.10">
    <property type="entry name" value="Single-stranded right-handed beta-helix, Pectin lyase-like"/>
    <property type="match status" value="1"/>
</dbReference>
<keyword evidence="4" id="KW-1185">Reference proteome</keyword>
<name>A0ABN7TDA6_OIKDI</name>
<sequence length="825" mass="95434">MASAEFYKNFGEIRCFKTDTRLEFEPPVESRKEDIFRQHEGKWVDFSVCCVDCGGILADRKQRRVYSLPSTDWEAMHFTCSETKKVSDETIKRRKAPQFDMVLYCALWLEIKDTDFEGEVDELDCECKRKYKNRLFRPDIVVKIYSGEDGEVSVSSGMESCVAEKFLELGRVRPVFRFLIADLVISVIQLESYLQFGRGSKFKPMVKVEIHSESHPVNKTLVEVELETEERQGVQINFPPKRVSELMDTLQANKLLLPENIREDRFVSFLRFSVDNKMSVEGPTEIDVAAPQKELDAQLDIQDVENSNSEDEESQCGEDDETEEKYQTLIELEPLTIHLQQRYWFYCREWGLSRMQMKDVYNAVLQEASGTLNPDPSDPPFLCKSEDDESIFYWQVLNIQDGFAECRSLENEEVEHIHLNDLEVLFSGDEDFKISQERQLIMDMYNFFTTFVYPPWGQLDESMNEVPFEPLLRERLNLFNLLASEHVPKHAEFRYRVQKMEFEQAYEDLDRLTATINEIQRVQNEVQESEEDQRNLFESMYNQYAKVYRYWLYHAEGLQKMEAEIWEKYHITEEGPVEVVRKINGPRPENEGPVHHLVAEMLTMKDIKELNLAENAKVRSYATLDLTEALQACHEGDTIILFPGTYEIPYLCDYLFHESITIKGCTDNANDINLMASDRQRFFILADAVDLQFQNLTLNAQYHTEGAICVRGGSVTLDNVIIRTDEVTRGVVIHPYSICKMNNCEIEGKHDISVDIKNGAILEKKGTNKFAVEPALRKIRQPLIIDVEEVVQPKEIAPASEPVMYAKPKPVVVAPQQGAGDVIST</sequence>
<reference evidence="3 4" key="1">
    <citation type="submission" date="2021-04" db="EMBL/GenBank/DDBJ databases">
        <authorList>
            <person name="Bliznina A."/>
        </authorList>
    </citation>
    <scope>NUCLEOTIDE SEQUENCE [LARGE SCALE GENOMIC DNA]</scope>
</reference>
<dbReference type="EMBL" id="OU015567">
    <property type="protein sequence ID" value="CAG5114237.1"/>
    <property type="molecule type" value="Genomic_DNA"/>
</dbReference>
<dbReference type="PANTHER" id="PTHR14695">
    <property type="entry name" value="SHC SH2-DOMAIN BINDING PROTEIN 1-RELATED"/>
    <property type="match status" value="1"/>
</dbReference>
<protein>
    <submittedName>
        <fullName evidence="3">Oidioi.mRNA.OKI2018_I69.chr2.g8300.t1.cds</fullName>
    </submittedName>
</protein>
<proteinExistence type="predicted"/>
<feature type="compositionally biased region" description="Acidic residues" evidence="2">
    <location>
        <begin position="308"/>
        <end position="323"/>
    </location>
</feature>
<dbReference type="SUPFAM" id="SSF51126">
    <property type="entry name" value="Pectin lyase-like"/>
    <property type="match status" value="1"/>
</dbReference>
<organism evidence="3 4">
    <name type="scientific">Oikopleura dioica</name>
    <name type="common">Tunicate</name>
    <dbReference type="NCBI Taxonomy" id="34765"/>
    <lineage>
        <taxon>Eukaryota</taxon>
        <taxon>Metazoa</taxon>
        <taxon>Chordata</taxon>
        <taxon>Tunicata</taxon>
        <taxon>Appendicularia</taxon>
        <taxon>Copelata</taxon>
        <taxon>Oikopleuridae</taxon>
        <taxon>Oikopleura</taxon>
    </lineage>
</organism>
<evidence type="ECO:0000313" key="4">
    <source>
        <dbReference type="Proteomes" id="UP001158576"/>
    </source>
</evidence>
<keyword evidence="1" id="KW-0175">Coiled coil</keyword>
<gene>
    <name evidence="3" type="ORF">OKIOD_LOCUS17065</name>
</gene>
<dbReference type="PANTHER" id="PTHR14695:SF4">
    <property type="entry name" value="PROTEIN NESSUN DORMA"/>
    <property type="match status" value="1"/>
</dbReference>
<evidence type="ECO:0000313" key="3">
    <source>
        <dbReference type="EMBL" id="CAG5114237.1"/>
    </source>
</evidence>
<evidence type="ECO:0000256" key="1">
    <source>
        <dbReference type="SAM" id="Coils"/>
    </source>
</evidence>
<dbReference type="InterPro" id="IPR045140">
    <property type="entry name" value="SHCBP1-like"/>
</dbReference>